<dbReference type="HOGENOM" id="CLU_021293_12_3_12"/>
<dbReference type="PANTHER" id="PTHR33408:SF4">
    <property type="entry name" value="TRANSPOSASE DDE DOMAIN-CONTAINING PROTEIN"/>
    <property type="match status" value="1"/>
</dbReference>
<keyword evidence="6" id="KW-1185">Reference proteome</keyword>
<sequence>MPSEPSAVTPESVEKPESILNSPGNYRPGRLSGSMARYKQPDSDQSQIVILNFSELFPEDHPISRLLETVRRLDLSRFDASYRNDSKQGGRPAMPPDRVLAIIIYSLLYGNLSMRALERDLGQRADLMYLSGGMEMDHSTLGKFRLRHAAAIQELFTQTVFLGIESGFIDLDTVSIDSTKIKGSANRRDIGTREELERRYEHLESVCKKRYDEWEASQNDAEQELLAKKIQQLEVQKEKLSLGLEFLKSRPDRKRVHLTDPDADWHKDGSNSFIVGYSAQNAVDFQSGMIVYQEIVTGQSDSTFTSSLVNRVEGVKAEFLPKKTDEIKYVLDCGYASENILKELTGHDLYMPDRELAHKKTGGKIKPEERNEAAAEPPLIEGSHALLQFHYDRDNDCFQCPAGEILTFQRERNLQGVLYRHYRRYGCSRCSMKEQCIGPEGKRKELWIQTKHIPDLQVRSLPPHHGSKKKKTGMRSISNPLTLLMREKLATPDGKKTYARRFPSVEGVFGVMKSARNGWQFLRRTRERVQVEWSERCIAHNLARMIGFVRVNPIAADNI</sequence>
<dbReference type="Proteomes" id="UP000005737">
    <property type="component" value="Unassembled WGS sequence"/>
</dbReference>
<dbReference type="EMBL" id="JH597773">
    <property type="protein sequence ID" value="EHQ05614.1"/>
    <property type="molecule type" value="Genomic_DNA"/>
</dbReference>
<proteinExistence type="predicted"/>
<evidence type="ECO:0000256" key="2">
    <source>
        <dbReference type="SAM" id="MobiDB-lite"/>
    </source>
</evidence>
<name>H2CF11_9LEPT</name>
<dbReference type="PANTHER" id="PTHR33408">
    <property type="entry name" value="TRANSPOSASE"/>
    <property type="match status" value="1"/>
</dbReference>
<accession>H2CF11</accession>
<protein>
    <submittedName>
        <fullName evidence="5">Transposase IS4 family protein</fullName>
    </submittedName>
</protein>
<dbReference type="AlphaFoldDB" id="H2CF11"/>
<evidence type="ECO:0000313" key="5">
    <source>
        <dbReference type="EMBL" id="EHQ05614.1"/>
    </source>
</evidence>
<evidence type="ECO:0000259" key="4">
    <source>
        <dbReference type="Pfam" id="PF13751"/>
    </source>
</evidence>
<dbReference type="Pfam" id="PF05598">
    <property type="entry name" value="DUF772"/>
    <property type="match status" value="1"/>
</dbReference>
<evidence type="ECO:0000313" key="6">
    <source>
        <dbReference type="Proteomes" id="UP000005737"/>
    </source>
</evidence>
<feature type="domain" description="Transposase DDE" evidence="4">
    <location>
        <begin position="400"/>
        <end position="546"/>
    </location>
</feature>
<dbReference type="Pfam" id="PF13751">
    <property type="entry name" value="DDE_Tnp_1_6"/>
    <property type="match status" value="1"/>
</dbReference>
<feature type="coiled-coil region" evidence="1">
    <location>
        <begin position="193"/>
        <end position="250"/>
    </location>
</feature>
<feature type="region of interest" description="Disordered" evidence="2">
    <location>
        <begin position="1"/>
        <end position="39"/>
    </location>
</feature>
<keyword evidence="1" id="KW-0175">Coiled coil</keyword>
<dbReference type="InterPro" id="IPR008490">
    <property type="entry name" value="Transposase_InsH_N"/>
</dbReference>
<dbReference type="InterPro" id="IPR025668">
    <property type="entry name" value="Tnp_DDE_dom"/>
</dbReference>
<organism evidence="5 6">
    <name type="scientific">Leptonema illini DSM 21528</name>
    <dbReference type="NCBI Taxonomy" id="929563"/>
    <lineage>
        <taxon>Bacteria</taxon>
        <taxon>Pseudomonadati</taxon>
        <taxon>Spirochaetota</taxon>
        <taxon>Spirochaetia</taxon>
        <taxon>Leptospirales</taxon>
        <taxon>Leptospiraceae</taxon>
        <taxon>Leptonema</taxon>
    </lineage>
</organism>
<gene>
    <name evidence="5" type="ORF">Lepil_0913</name>
</gene>
<reference evidence="5 6" key="1">
    <citation type="submission" date="2011-10" db="EMBL/GenBank/DDBJ databases">
        <title>The Improved High-Quality Draft genome of Leptonema illini DSM 21528.</title>
        <authorList>
            <consortium name="US DOE Joint Genome Institute (JGI-PGF)"/>
            <person name="Lucas S."/>
            <person name="Copeland A."/>
            <person name="Lapidus A."/>
            <person name="Glavina del Rio T."/>
            <person name="Dalin E."/>
            <person name="Tice H."/>
            <person name="Bruce D."/>
            <person name="Goodwin L."/>
            <person name="Pitluck S."/>
            <person name="Peters L."/>
            <person name="Mikhailova N."/>
            <person name="Held B."/>
            <person name="Kyrpides N."/>
            <person name="Mavromatis K."/>
            <person name="Ivanova N."/>
            <person name="Markowitz V."/>
            <person name="Cheng J.-F."/>
            <person name="Hugenholtz P."/>
            <person name="Woyke T."/>
            <person name="Wu D."/>
            <person name="Gronow S."/>
            <person name="Wellnitz S."/>
            <person name="Brambilla E.-M."/>
            <person name="Klenk H.-P."/>
            <person name="Eisen J.A."/>
        </authorList>
    </citation>
    <scope>NUCLEOTIDE SEQUENCE [LARGE SCALE GENOMIC DNA]</scope>
    <source>
        <strain evidence="5 6">DSM 21528</strain>
    </source>
</reference>
<feature type="domain" description="Transposase InsH N-terminal" evidence="3">
    <location>
        <begin position="52"/>
        <end position="145"/>
    </location>
</feature>
<evidence type="ECO:0000256" key="1">
    <source>
        <dbReference type="SAM" id="Coils"/>
    </source>
</evidence>
<evidence type="ECO:0000259" key="3">
    <source>
        <dbReference type="Pfam" id="PF05598"/>
    </source>
</evidence>